<dbReference type="AlphaFoldDB" id="A0A5R9F4V8"/>
<gene>
    <name evidence="9" type="ORF">FCL54_09790</name>
</gene>
<accession>A0A5R9F4V8</accession>
<evidence type="ECO:0000259" key="8">
    <source>
        <dbReference type="Pfam" id="PF04039"/>
    </source>
</evidence>
<evidence type="ECO:0000256" key="2">
    <source>
        <dbReference type="ARBA" id="ARBA00009425"/>
    </source>
</evidence>
<evidence type="ECO:0000313" key="9">
    <source>
        <dbReference type="EMBL" id="TLS37430.1"/>
    </source>
</evidence>
<keyword evidence="6 7" id="KW-0472">Membrane</keyword>
<feature type="transmembrane region" description="Helical" evidence="7">
    <location>
        <begin position="39"/>
        <end position="62"/>
    </location>
</feature>
<dbReference type="NCBIfam" id="NF009223">
    <property type="entry name" value="PRK12573.1"/>
    <property type="match status" value="1"/>
</dbReference>
<comment type="similarity">
    <text evidence="2">Belongs to the CPA3 antiporters (TC 2.A.63) subunit B family.</text>
</comment>
<protein>
    <submittedName>
        <fullName evidence="9">Na(+)/H(+) antiporter subunit B</fullName>
    </submittedName>
</protein>
<keyword evidence="4 7" id="KW-0812">Transmembrane</keyword>
<reference evidence="9 10" key="1">
    <citation type="submission" date="2019-04" db="EMBL/GenBank/DDBJ databases">
        <title>Bacillus caeni sp. nov., a bacterium isolated from mangrove sediment.</title>
        <authorList>
            <person name="Huang H."/>
            <person name="Mo K."/>
            <person name="Hu Y."/>
        </authorList>
    </citation>
    <scope>NUCLEOTIDE SEQUENCE [LARGE SCALE GENOMIC DNA]</scope>
    <source>
        <strain evidence="9 10">HB172195</strain>
    </source>
</reference>
<dbReference type="PANTHER" id="PTHR33932">
    <property type="entry name" value="NA(+)/H(+) ANTIPORTER SUBUNIT B"/>
    <property type="match status" value="1"/>
</dbReference>
<comment type="subcellular location">
    <subcellularLocation>
        <location evidence="1">Cell membrane</location>
        <topology evidence="1">Multi-pass membrane protein</topology>
    </subcellularLocation>
</comment>
<name>A0A5R9F4V8_9BACL</name>
<feature type="domain" description="Na+/H+ antiporter MnhB subunit-related protein" evidence="8">
    <location>
        <begin position="11"/>
        <end position="135"/>
    </location>
</feature>
<dbReference type="Proteomes" id="UP000308230">
    <property type="component" value="Unassembled WGS sequence"/>
</dbReference>
<proteinExistence type="inferred from homology"/>
<evidence type="ECO:0000256" key="3">
    <source>
        <dbReference type="ARBA" id="ARBA00022475"/>
    </source>
</evidence>
<evidence type="ECO:0000256" key="6">
    <source>
        <dbReference type="ARBA" id="ARBA00023136"/>
    </source>
</evidence>
<feature type="transmembrane region" description="Helical" evidence="7">
    <location>
        <begin position="12"/>
        <end position="33"/>
    </location>
</feature>
<dbReference type="PANTHER" id="PTHR33932:SF4">
    <property type="entry name" value="NA(+)_H(+) ANTIPORTER SUBUNIT B"/>
    <property type="match status" value="1"/>
</dbReference>
<evidence type="ECO:0000256" key="1">
    <source>
        <dbReference type="ARBA" id="ARBA00004651"/>
    </source>
</evidence>
<dbReference type="EMBL" id="SWLG01000006">
    <property type="protein sequence ID" value="TLS37430.1"/>
    <property type="molecule type" value="Genomic_DNA"/>
</dbReference>
<organism evidence="9 10">
    <name type="scientific">Exobacillus caeni</name>
    <dbReference type="NCBI Taxonomy" id="2574798"/>
    <lineage>
        <taxon>Bacteria</taxon>
        <taxon>Bacillati</taxon>
        <taxon>Bacillota</taxon>
        <taxon>Bacilli</taxon>
        <taxon>Bacillales</taxon>
        <taxon>Guptibacillaceae</taxon>
        <taxon>Exobacillus</taxon>
    </lineage>
</organism>
<evidence type="ECO:0000256" key="5">
    <source>
        <dbReference type="ARBA" id="ARBA00022989"/>
    </source>
</evidence>
<dbReference type="OrthoDB" id="9798859at2"/>
<keyword evidence="3" id="KW-1003">Cell membrane</keyword>
<dbReference type="InterPro" id="IPR050622">
    <property type="entry name" value="CPA3_antiporter_subunitB"/>
</dbReference>
<comment type="caution">
    <text evidence="9">The sequence shown here is derived from an EMBL/GenBank/DDBJ whole genome shotgun (WGS) entry which is preliminary data.</text>
</comment>
<evidence type="ECO:0000313" key="10">
    <source>
        <dbReference type="Proteomes" id="UP000308230"/>
    </source>
</evidence>
<keyword evidence="5 7" id="KW-1133">Transmembrane helix</keyword>
<dbReference type="Pfam" id="PF04039">
    <property type="entry name" value="MnhB"/>
    <property type="match status" value="1"/>
</dbReference>
<feature type="transmembrane region" description="Helical" evidence="7">
    <location>
        <begin position="113"/>
        <end position="138"/>
    </location>
</feature>
<sequence>MRLKNVTNDLILKTATTIIVFLILGFSVYLFFAGHNAPGGGFIGGLMTSGAFVLLYIAYGFQTMNRVVKIDFKTFIPIGLTIAVLSGVGSFLYGQPFLSHTDGYFHLPIIGKAHLATAMIFDLGVYFTVIGVTMTIILSIAKDEGEQVENAE</sequence>
<dbReference type="GO" id="GO:0005886">
    <property type="term" value="C:plasma membrane"/>
    <property type="evidence" value="ECO:0007669"/>
    <property type="project" value="UniProtKB-SubCell"/>
</dbReference>
<keyword evidence="10" id="KW-1185">Reference proteome</keyword>
<evidence type="ECO:0000256" key="7">
    <source>
        <dbReference type="SAM" id="Phobius"/>
    </source>
</evidence>
<dbReference type="InterPro" id="IPR007182">
    <property type="entry name" value="MnhB"/>
</dbReference>
<evidence type="ECO:0000256" key="4">
    <source>
        <dbReference type="ARBA" id="ARBA00022692"/>
    </source>
</evidence>
<feature type="transmembrane region" description="Helical" evidence="7">
    <location>
        <begin position="74"/>
        <end position="93"/>
    </location>
</feature>